<evidence type="ECO:0000259" key="4">
    <source>
        <dbReference type="Pfam" id="PF04234"/>
    </source>
</evidence>
<evidence type="ECO:0000313" key="6">
    <source>
        <dbReference type="Proteomes" id="UP000015527"/>
    </source>
</evidence>
<proteinExistence type="predicted"/>
<dbReference type="InterPro" id="IPR014755">
    <property type="entry name" value="Cu-Rt/internalin_Ig-like"/>
</dbReference>
<dbReference type="InterPro" id="IPR014756">
    <property type="entry name" value="Ig_E-set"/>
</dbReference>
<evidence type="ECO:0000256" key="3">
    <source>
        <dbReference type="SAM" id="SignalP"/>
    </source>
</evidence>
<dbReference type="Proteomes" id="UP000015527">
    <property type="component" value="Unassembled WGS sequence"/>
</dbReference>
<sequence length="121" mass="12590">MRITALVLALAALPAVAQAAPSLVEATPAANAEVTKPTALTLTFSEDIEPALSGIDLVMTAMPGMAHHKPMPITGFPTSVEGRAIKAALPRPLPTGTYVLTWHAAGSDREGAKGNYTFKVR</sequence>
<dbReference type="EMBL" id="ATHL01000001">
    <property type="protein sequence ID" value="EQB19785.1"/>
    <property type="molecule type" value="Genomic_DNA"/>
</dbReference>
<comment type="caution">
    <text evidence="5">The sequence shown here is derived from an EMBL/GenBank/DDBJ whole genome shotgun (WGS) entry which is preliminary data.</text>
</comment>
<dbReference type="GO" id="GO:0005507">
    <property type="term" value="F:copper ion binding"/>
    <property type="evidence" value="ECO:0007669"/>
    <property type="project" value="InterPro"/>
</dbReference>
<feature type="chain" id="PRO_5004577918" description="CopC domain-containing protein" evidence="3">
    <location>
        <begin position="20"/>
        <end position="121"/>
    </location>
</feature>
<keyword evidence="1 3" id="KW-0732">Signal</keyword>
<evidence type="ECO:0000256" key="2">
    <source>
        <dbReference type="ARBA" id="ARBA00023008"/>
    </source>
</evidence>
<keyword evidence="2" id="KW-0186">Copper</keyword>
<dbReference type="Gene3D" id="2.60.40.1220">
    <property type="match status" value="1"/>
</dbReference>
<evidence type="ECO:0000313" key="5">
    <source>
        <dbReference type="EMBL" id="EQB19785.1"/>
    </source>
</evidence>
<dbReference type="GO" id="GO:0046688">
    <property type="term" value="P:response to copper ion"/>
    <property type="evidence" value="ECO:0007669"/>
    <property type="project" value="InterPro"/>
</dbReference>
<feature type="signal peptide" evidence="3">
    <location>
        <begin position="1"/>
        <end position="19"/>
    </location>
</feature>
<gene>
    <name evidence="5" type="ORF">L284_00420</name>
</gene>
<dbReference type="GO" id="GO:0042597">
    <property type="term" value="C:periplasmic space"/>
    <property type="evidence" value="ECO:0007669"/>
    <property type="project" value="InterPro"/>
</dbReference>
<dbReference type="PATRIC" id="fig|1096930.3.peg.86"/>
<keyword evidence="6" id="KW-1185">Reference proteome</keyword>
<dbReference type="RefSeq" id="WP_021232087.1">
    <property type="nucleotide sequence ID" value="NZ_ATHL01000001.1"/>
</dbReference>
<dbReference type="AlphaFoldDB" id="T0J6N2"/>
<protein>
    <recommendedName>
        <fullName evidence="4">CopC domain-containing protein</fullName>
    </recommendedName>
</protein>
<dbReference type="InterPro" id="IPR007348">
    <property type="entry name" value="CopC_dom"/>
</dbReference>
<reference evidence="5 6" key="1">
    <citation type="journal article" date="2013" name="Genome Announc.">
        <title>Genome Sequence of Novosphingobium lindaniclasticum LE124T, Isolated from a Hexachlorocyclohexane Dumpsite.</title>
        <authorList>
            <person name="Saxena A."/>
            <person name="Nayyar N."/>
            <person name="Sangwan N."/>
            <person name="Kumari R."/>
            <person name="Khurana J.P."/>
            <person name="Lal R."/>
        </authorList>
    </citation>
    <scope>NUCLEOTIDE SEQUENCE [LARGE SCALE GENOMIC DNA]</scope>
    <source>
        <strain evidence="5 6">LE124</strain>
    </source>
</reference>
<organism evidence="5 6">
    <name type="scientific">Novosphingobium lindaniclasticum LE124</name>
    <dbReference type="NCBI Taxonomy" id="1096930"/>
    <lineage>
        <taxon>Bacteria</taxon>
        <taxon>Pseudomonadati</taxon>
        <taxon>Pseudomonadota</taxon>
        <taxon>Alphaproteobacteria</taxon>
        <taxon>Sphingomonadales</taxon>
        <taxon>Sphingomonadaceae</taxon>
        <taxon>Novosphingobium</taxon>
    </lineage>
</organism>
<dbReference type="eggNOG" id="COG2372">
    <property type="taxonomic scope" value="Bacteria"/>
</dbReference>
<name>T0J6N2_9SPHN</name>
<feature type="domain" description="CopC" evidence="4">
    <location>
        <begin position="22"/>
        <end position="120"/>
    </location>
</feature>
<evidence type="ECO:0000256" key="1">
    <source>
        <dbReference type="ARBA" id="ARBA00022729"/>
    </source>
</evidence>
<dbReference type="SUPFAM" id="SSF81296">
    <property type="entry name" value="E set domains"/>
    <property type="match status" value="1"/>
</dbReference>
<dbReference type="Pfam" id="PF04234">
    <property type="entry name" value="CopC"/>
    <property type="match status" value="1"/>
</dbReference>
<dbReference type="OrthoDB" id="9796814at2"/>
<accession>T0J6N2</accession>